<dbReference type="Gene3D" id="3.30.200.20">
    <property type="entry name" value="Phosphorylase Kinase, domain 1"/>
    <property type="match status" value="1"/>
</dbReference>
<dbReference type="PANTHER" id="PTHR24418">
    <property type="entry name" value="TYROSINE-PROTEIN KINASE"/>
    <property type="match status" value="1"/>
</dbReference>
<dbReference type="Gene3D" id="1.10.510.10">
    <property type="entry name" value="Transferase(Phosphotransferase) domain 1"/>
    <property type="match status" value="1"/>
</dbReference>
<keyword evidence="5" id="KW-0418">Kinase</keyword>
<dbReference type="SUPFAM" id="SSF56112">
    <property type="entry name" value="Protein kinase-like (PK-like)"/>
    <property type="match status" value="1"/>
</dbReference>
<dbReference type="OrthoDB" id="4062651at2759"/>
<feature type="compositionally biased region" description="Polar residues" evidence="9">
    <location>
        <begin position="1026"/>
        <end position="1035"/>
    </location>
</feature>
<feature type="compositionally biased region" description="Low complexity" evidence="9">
    <location>
        <begin position="1116"/>
        <end position="1127"/>
    </location>
</feature>
<dbReference type="Pfam" id="PF07653">
    <property type="entry name" value="SH3_2"/>
    <property type="match status" value="1"/>
</dbReference>
<dbReference type="EC" id="2.7.10.2" evidence="1"/>
<keyword evidence="2" id="KW-0728">SH3 domain</keyword>
<dbReference type="InterPro" id="IPR001245">
    <property type="entry name" value="Ser-Thr/Tyr_kinase_cat_dom"/>
</dbReference>
<feature type="compositionally biased region" description="Polar residues" evidence="9">
    <location>
        <begin position="1101"/>
        <end position="1115"/>
    </location>
</feature>
<feature type="domain" description="CRIB" evidence="11">
    <location>
        <begin position="500"/>
        <end position="514"/>
    </location>
</feature>
<evidence type="ECO:0000256" key="6">
    <source>
        <dbReference type="ARBA" id="ARBA00022840"/>
    </source>
</evidence>
<keyword evidence="7" id="KW-0829">Tyrosine-protein kinase</keyword>
<dbReference type="InterPro" id="IPR011009">
    <property type="entry name" value="Kinase-like_dom_sf"/>
</dbReference>
<evidence type="ECO:0000259" key="11">
    <source>
        <dbReference type="PROSITE" id="PS50108"/>
    </source>
</evidence>
<dbReference type="SUPFAM" id="SSF50044">
    <property type="entry name" value="SH3-domain"/>
    <property type="match status" value="1"/>
</dbReference>
<dbReference type="Proteomes" id="UP000274504">
    <property type="component" value="Unassembled WGS sequence"/>
</dbReference>
<dbReference type="EMBL" id="UYSG01011212">
    <property type="protein sequence ID" value="VDL61425.1"/>
    <property type="molecule type" value="Genomic_DNA"/>
</dbReference>
<feature type="region of interest" description="Disordered" evidence="9">
    <location>
        <begin position="1093"/>
        <end position="1127"/>
    </location>
</feature>
<dbReference type="FunFam" id="1.10.510.10:FF:000521">
    <property type="entry name" value="Tyrosine-protein kinase pr2"/>
    <property type="match status" value="1"/>
</dbReference>
<dbReference type="PROSITE" id="PS50011">
    <property type="entry name" value="PROTEIN_KINASE_DOM"/>
    <property type="match status" value="1"/>
</dbReference>
<evidence type="ECO:0000313" key="14">
    <source>
        <dbReference type="WBParaSite" id="HDID_0000910901-mRNA-1"/>
    </source>
</evidence>
<dbReference type="PROSITE" id="PS50108">
    <property type="entry name" value="CRIB"/>
    <property type="match status" value="1"/>
</dbReference>
<feature type="compositionally biased region" description="Polar residues" evidence="9">
    <location>
        <begin position="621"/>
        <end position="635"/>
    </location>
</feature>
<dbReference type="AlphaFoldDB" id="A0A0R3SUD9"/>
<evidence type="ECO:0000256" key="9">
    <source>
        <dbReference type="SAM" id="MobiDB-lite"/>
    </source>
</evidence>
<dbReference type="GO" id="GO:0005524">
    <property type="term" value="F:ATP binding"/>
    <property type="evidence" value="ECO:0007669"/>
    <property type="project" value="UniProtKB-UniRule"/>
</dbReference>
<dbReference type="InterPro" id="IPR001452">
    <property type="entry name" value="SH3_domain"/>
</dbReference>
<feature type="region of interest" description="Disordered" evidence="9">
    <location>
        <begin position="692"/>
        <end position="865"/>
    </location>
</feature>
<name>A0A0R3SUD9_HYMDI</name>
<feature type="region of interest" description="Disordered" evidence="9">
    <location>
        <begin position="883"/>
        <end position="988"/>
    </location>
</feature>
<feature type="compositionally biased region" description="Polar residues" evidence="9">
    <location>
        <begin position="451"/>
        <end position="472"/>
    </location>
</feature>
<dbReference type="InterPro" id="IPR000719">
    <property type="entry name" value="Prot_kinase_dom"/>
</dbReference>
<dbReference type="SMART" id="SM00285">
    <property type="entry name" value="PBD"/>
    <property type="match status" value="1"/>
</dbReference>
<dbReference type="STRING" id="6216.A0A0R3SUD9"/>
<dbReference type="PROSITE" id="PS00109">
    <property type="entry name" value="PROTEIN_KINASE_TYR"/>
    <property type="match status" value="1"/>
</dbReference>
<evidence type="ECO:0000256" key="8">
    <source>
        <dbReference type="PROSITE-ProRule" id="PRU10141"/>
    </source>
</evidence>
<feature type="compositionally biased region" description="Pro residues" evidence="9">
    <location>
        <begin position="698"/>
        <end position="711"/>
    </location>
</feature>
<evidence type="ECO:0000259" key="10">
    <source>
        <dbReference type="PROSITE" id="PS50011"/>
    </source>
</evidence>
<dbReference type="InterPro" id="IPR000095">
    <property type="entry name" value="CRIB_dom"/>
</dbReference>
<dbReference type="InterPro" id="IPR008266">
    <property type="entry name" value="Tyr_kinase_AS"/>
</dbReference>
<feature type="compositionally biased region" description="Polar residues" evidence="9">
    <location>
        <begin position="827"/>
        <end position="838"/>
    </location>
</feature>
<keyword evidence="3" id="KW-0808">Transferase</keyword>
<feature type="compositionally biased region" description="Polar residues" evidence="9">
    <location>
        <begin position="799"/>
        <end position="815"/>
    </location>
</feature>
<dbReference type="InterPro" id="IPR036028">
    <property type="entry name" value="SH3-like_dom_sf"/>
</dbReference>
<evidence type="ECO:0000256" key="4">
    <source>
        <dbReference type="ARBA" id="ARBA00022741"/>
    </source>
</evidence>
<feature type="region of interest" description="Disordered" evidence="9">
    <location>
        <begin position="1016"/>
        <end position="1060"/>
    </location>
</feature>
<evidence type="ECO:0000256" key="1">
    <source>
        <dbReference type="ARBA" id="ARBA00011903"/>
    </source>
</evidence>
<feature type="domain" description="Protein kinase" evidence="10">
    <location>
        <begin position="85"/>
        <end position="353"/>
    </location>
</feature>
<dbReference type="PRINTS" id="PR00109">
    <property type="entry name" value="TYRKINASE"/>
</dbReference>
<dbReference type="SMART" id="SM00219">
    <property type="entry name" value="TyrKc"/>
    <property type="match status" value="1"/>
</dbReference>
<dbReference type="InterPro" id="IPR020635">
    <property type="entry name" value="Tyr_kinase_cat_dom"/>
</dbReference>
<feature type="compositionally biased region" description="Polar residues" evidence="9">
    <location>
        <begin position="920"/>
        <end position="929"/>
    </location>
</feature>
<dbReference type="WBParaSite" id="HDID_0000910901-mRNA-1">
    <property type="protein sequence ID" value="HDID_0000910901-mRNA-1"/>
    <property type="gene ID" value="HDID_0000910901"/>
</dbReference>
<feature type="compositionally biased region" description="Basic and acidic residues" evidence="9">
    <location>
        <begin position="713"/>
        <end position="724"/>
    </location>
</feature>
<feature type="compositionally biased region" description="Polar residues" evidence="9">
    <location>
        <begin position="744"/>
        <end position="767"/>
    </location>
</feature>
<feature type="region of interest" description="Disordered" evidence="9">
    <location>
        <begin position="451"/>
        <end position="474"/>
    </location>
</feature>
<evidence type="ECO:0000313" key="12">
    <source>
        <dbReference type="EMBL" id="VDL61425.1"/>
    </source>
</evidence>
<sequence length="1153" mass="123472">MGMSRPEIRRLRKHFEKECPQTTMGKLKKKLARSTSARPPPSRYQRASTEPPGDDRESIFGDTISNGGGDSKHIAGYRVIPVCELELTSPLGQGEFGRVHQGSWRPASMGRQIQVAVKVLDLDRFPTKMDDFLKEAAIMNALDHPDIVRLYGICVAPKCLRLVTELAPLRSLLECLREPDLRTSFPVSTLHSFAIQIARGMTYLEEERLVHRDLAARNILVFAKDRVKIGDFGLSRALQLGKSYYKTNFNANLRLPIAWCALEAIHELRFTSASDVWSYGVTLWEMFTYGFVPWAGLSGRQILEAVDTPNCQRLSQPDACPDAVFDAVVRACWNHEPTSRPTFAQLTEMLPHLSPQAWSVVESSSQLDSEPLPRTVDDIRNLLTENQNGNSNDVPDIGCERSNKALLRVRAGETVYVLSKKDPELWKVASHSSCQVGYIPPENLRMVQTESSALKSTGKSQHQNSNDHTGGTLSRMRLRFSRRESMQSPKGGKKFNRDLISLPQNDFRHVGHVGVDGTIFGDVGFALDDVDEDDKDPSPAGSCMTIGSASDKENPRLSDTTLGERSSRRSSVGIKSIPPTRSTAPTINGNSSPSENTRLNSSVLPSKPPPSSPPPPPVSLTMDSTSWFTSTSATNGGVDDSEPSILDMGSSFMDEIFQCLSAKTEGLNLLDSVSPSTTTETNCIASATAKLTVTSSEPPKPIQQTPSPPPESQRMETRQAEEKQASPLPSPMPKPARSHRYERSNSAGVNGNLIGSHTSLIDTTSSPFHRGRADNDRSSNGTGGTNDGNNTTSGRPFMNATSTLTRAFRKSSASLSRRPDKAPSALSLEQSSSTTNQMPPIKGRLEGGAGGKSKRPIISGPVMISNPTLVTGVSVTSIISEGTTTGAVSTPPSSSSPSLRGGNSRGSSITTISSPLSLGQGSQRTPGGQTTPVTTTSTTTPSISPAPSTSSLATSSTSSSNLGLHQHYPTSTTTGRIHGTNNTTTTGWVTAGGAGLRALRDRGELVFRAPATVGGVGGTGRRTRVNQGVSGSGEYQPSLRDRSNVDTSETNGNSVRISSYSTQERVIDQVASNHLPSQSSSVVTPTALDDYSLIPPPAVESQIQRKVPSPTSGADSSTEQATSSSSAGLSEELLSFWGSEFASLLGSSASAST</sequence>
<keyword evidence="6 8" id="KW-0067">ATP-binding</keyword>
<evidence type="ECO:0000313" key="13">
    <source>
        <dbReference type="Proteomes" id="UP000274504"/>
    </source>
</evidence>
<protein>
    <recommendedName>
        <fullName evidence="1">non-specific protein-tyrosine kinase</fullName>
        <ecNumber evidence="1">2.7.10.2</ecNumber>
    </recommendedName>
</protein>
<proteinExistence type="predicted"/>
<dbReference type="InterPro" id="IPR017441">
    <property type="entry name" value="Protein_kinase_ATP_BS"/>
</dbReference>
<keyword evidence="4 8" id="KW-0547">Nucleotide-binding</keyword>
<reference evidence="12 13" key="2">
    <citation type="submission" date="2018-11" db="EMBL/GenBank/DDBJ databases">
        <authorList>
            <consortium name="Pathogen Informatics"/>
        </authorList>
    </citation>
    <scope>NUCLEOTIDE SEQUENCE [LARGE SCALE GENOMIC DNA]</scope>
</reference>
<reference evidence="14" key="1">
    <citation type="submission" date="2016-04" db="UniProtKB">
        <authorList>
            <consortium name="WormBaseParasite"/>
        </authorList>
    </citation>
    <scope>IDENTIFICATION</scope>
</reference>
<feature type="compositionally biased region" description="Polar residues" evidence="9">
    <location>
        <begin position="1045"/>
        <end position="1060"/>
    </location>
</feature>
<feature type="binding site" evidence="8">
    <location>
        <position position="118"/>
    </location>
    <ligand>
        <name>ATP</name>
        <dbReference type="ChEBI" id="CHEBI:30616"/>
    </ligand>
</feature>
<organism evidence="14">
    <name type="scientific">Hymenolepis diminuta</name>
    <name type="common">Rat tapeworm</name>
    <dbReference type="NCBI Taxonomy" id="6216"/>
    <lineage>
        <taxon>Eukaryota</taxon>
        <taxon>Metazoa</taxon>
        <taxon>Spiralia</taxon>
        <taxon>Lophotrochozoa</taxon>
        <taxon>Platyhelminthes</taxon>
        <taxon>Cestoda</taxon>
        <taxon>Eucestoda</taxon>
        <taxon>Cyclophyllidea</taxon>
        <taxon>Hymenolepididae</taxon>
        <taxon>Hymenolepis</taxon>
    </lineage>
</organism>
<feature type="region of interest" description="Disordered" evidence="9">
    <location>
        <begin position="530"/>
        <end position="646"/>
    </location>
</feature>
<gene>
    <name evidence="12" type="ORF">HDID_LOCUS9107</name>
</gene>
<feature type="compositionally biased region" description="Low complexity" evidence="9">
    <location>
        <begin position="930"/>
        <end position="960"/>
    </location>
</feature>
<feature type="compositionally biased region" description="Pro residues" evidence="9">
    <location>
        <begin position="606"/>
        <end position="618"/>
    </location>
</feature>
<evidence type="ECO:0000256" key="7">
    <source>
        <dbReference type="ARBA" id="ARBA00023137"/>
    </source>
</evidence>
<dbReference type="Pfam" id="PF07714">
    <property type="entry name" value="PK_Tyr_Ser-Thr"/>
    <property type="match status" value="1"/>
</dbReference>
<accession>A0A0R3SUD9</accession>
<feature type="compositionally biased region" description="Polar residues" evidence="9">
    <location>
        <begin position="579"/>
        <end position="600"/>
    </location>
</feature>
<feature type="region of interest" description="Disordered" evidence="9">
    <location>
        <begin position="1"/>
        <end position="67"/>
    </location>
</feature>
<dbReference type="PROSITE" id="PS00107">
    <property type="entry name" value="PROTEIN_KINASE_ATP"/>
    <property type="match status" value="1"/>
</dbReference>
<feature type="compositionally biased region" description="Low complexity" evidence="9">
    <location>
        <begin position="972"/>
        <end position="988"/>
    </location>
</feature>
<dbReference type="GO" id="GO:0004715">
    <property type="term" value="F:non-membrane spanning protein tyrosine kinase activity"/>
    <property type="evidence" value="ECO:0007669"/>
    <property type="project" value="UniProtKB-EC"/>
</dbReference>
<feature type="compositionally biased region" description="Low complexity" evidence="9">
    <location>
        <begin position="883"/>
        <end position="919"/>
    </location>
</feature>
<evidence type="ECO:0000256" key="3">
    <source>
        <dbReference type="ARBA" id="ARBA00022679"/>
    </source>
</evidence>
<evidence type="ECO:0000256" key="5">
    <source>
        <dbReference type="ARBA" id="ARBA00022777"/>
    </source>
</evidence>
<evidence type="ECO:0000256" key="2">
    <source>
        <dbReference type="ARBA" id="ARBA00022443"/>
    </source>
</evidence>
<dbReference type="InterPro" id="IPR050198">
    <property type="entry name" value="Non-receptor_tyrosine_kinases"/>
</dbReference>